<keyword evidence="9" id="KW-0694">RNA-binding</keyword>
<evidence type="ECO:0000256" key="13">
    <source>
        <dbReference type="SAM" id="MobiDB-lite"/>
    </source>
</evidence>
<organism evidence="17 18">
    <name type="scientific">Zostera marina</name>
    <name type="common">Eelgrass</name>
    <dbReference type="NCBI Taxonomy" id="29655"/>
    <lineage>
        <taxon>Eukaryota</taxon>
        <taxon>Viridiplantae</taxon>
        <taxon>Streptophyta</taxon>
        <taxon>Embryophyta</taxon>
        <taxon>Tracheophyta</taxon>
        <taxon>Spermatophyta</taxon>
        <taxon>Magnoliopsida</taxon>
        <taxon>Liliopsida</taxon>
        <taxon>Zosteraceae</taxon>
        <taxon>Zostera</taxon>
    </lineage>
</organism>
<evidence type="ECO:0000259" key="16">
    <source>
        <dbReference type="PROSITE" id="PS51195"/>
    </source>
</evidence>
<dbReference type="OrthoDB" id="196131at2759"/>
<feature type="domain" description="Helicase C-terminal" evidence="15">
    <location>
        <begin position="387"/>
        <end position="547"/>
    </location>
</feature>
<evidence type="ECO:0000256" key="1">
    <source>
        <dbReference type="ARBA" id="ARBA00012552"/>
    </source>
</evidence>
<evidence type="ECO:0000256" key="7">
    <source>
        <dbReference type="ARBA" id="ARBA00022833"/>
    </source>
</evidence>
<sequence length="606" mass="67939">MTNIESNFSISDDDYEEYIPVSKRREMEAAKILNRKHSLSSASNNKETITSTEDLSKPNVPQIEIMPSLLVKASQLKASQPEISATEQMVLQEKEMIDHLSDRKTLMSVRELAKGITYTDPIPTGWKPPLKIRRMHPRNADAVRKQWHILVDGDNMPPPIKNFRDMRFPEPILKKLKEKGIVQPTPIQVQGLPVILSGRDMIGIAFTGSGKTLVFVLPLIMVAMQEEIMMPIVSREGPFGLVICPSRELARQTFDVVEEFVKPLRENGYPEIRSMLCIGGVDMREQLEIVKRGVHIVVATPGRLKDLLAKKKMNLDNCRYLTLDEADRLVDLGFEDDIREVFDHFKAQRQTLLFSATMPKKIQNFARSSLVKPVTVNVGRAGAANLDVIQEVEYVKQEAKIVYLLECLQKTPPPVLIFCENKADVDDIHEYLLLKGVEGVSIHGGKDQEEREHAISSFKSGQKDVLVATDVASKGLDFPDIQHVINYDMPAEIENYVHRIGRTGRCGKTGIATTFINKNQSETTLLDLKHLLQEAKQRIPPVLGELNDPMEDLEAISNASGVKGCAYCGGLGHRIQLCPKLEHQKSIAIAGSRRDYYGSGGYRGEI</sequence>
<dbReference type="GO" id="GO:0000398">
    <property type="term" value="P:mRNA splicing, via spliceosome"/>
    <property type="evidence" value="ECO:0000318"/>
    <property type="project" value="GO_Central"/>
</dbReference>
<keyword evidence="5" id="KW-0378">Hydrolase</keyword>
<dbReference type="InterPro" id="IPR011545">
    <property type="entry name" value="DEAD/DEAH_box_helicase_dom"/>
</dbReference>
<dbReference type="InterPro" id="IPR001650">
    <property type="entry name" value="Helicase_C-like"/>
</dbReference>
<keyword evidence="6 17" id="KW-0347">Helicase</keyword>
<dbReference type="Gene3D" id="3.40.50.300">
    <property type="entry name" value="P-loop containing nucleotide triphosphate hydrolases"/>
    <property type="match status" value="2"/>
</dbReference>
<keyword evidence="8" id="KW-0067">ATP-binding</keyword>
<dbReference type="GO" id="GO:0005737">
    <property type="term" value="C:cytoplasm"/>
    <property type="evidence" value="ECO:0007669"/>
    <property type="project" value="UniProtKB-ARBA"/>
</dbReference>
<keyword evidence="2" id="KW-0479">Metal-binding</keyword>
<feature type="domain" description="DEAD-box RNA helicase Q" evidence="16">
    <location>
        <begin position="161"/>
        <end position="189"/>
    </location>
</feature>
<dbReference type="EC" id="3.6.4.13" evidence="1"/>
<dbReference type="Proteomes" id="UP000036987">
    <property type="component" value="Unassembled WGS sequence"/>
</dbReference>
<keyword evidence="3" id="KW-0547">Nucleotide-binding</keyword>
<dbReference type="AlphaFoldDB" id="A0A0K9P0G5"/>
<evidence type="ECO:0000313" key="17">
    <source>
        <dbReference type="EMBL" id="KMZ62474.1"/>
    </source>
</evidence>
<dbReference type="InterPro" id="IPR014014">
    <property type="entry name" value="RNA_helicase_DEAD_Q_motif"/>
</dbReference>
<evidence type="ECO:0000256" key="6">
    <source>
        <dbReference type="ARBA" id="ARBA00022806"/>
    </source>
</evidence>
<keyword evidence="4" id="KW-0863">Zinc-finger</keyword>
<dbReference type="GO" id="GO:0003724">
    <property type="term" value="F:RNA helicase activity"/>
    <property type="evidence" value="ECO:0000318"/>
    <property type="project" value="GO_Central"/>
</dbReference>
<dbReference type="SMART" id="SM00490">
    <property type="entry name" value="HELICc"/>
    <property type="match status" value="1"/>
</dbReference>
<feature type="short sequence motif" description="Q motif" evidence="12">
    <location>
        <begin position="161"/>
        <end position="189"/>
    </location>
</feature>
<feature type="domain" description="Helicase ATP-binding" evidence="14">
    <location>
        <begin position="192"/>
        <end position="376"/>
    </location>
</feature>
<reference evidence="18" key="1">
    <citation type="journal article" date="2016" name="Nature">
        <title>The genome of the seagrass Zostera marina reveals angiosperm adaptation to the sea.</title>
        <authorList>
            <person name="Olsen J.L."/>
            <person name="Rouze P."/>
            <person name="Verhelst B."/>
            <person name="Lin Y.-C."/>
            <person name="Bayer T."/>
            <person name="Collen J."/>
            <person name="Dattolo E."/>
            <person name="De Paoli E."/>
            <person name="Dittami S."/>
            <person name="Maumus F."/>
            <person name="Michel G."/>
            <person name="Kersting A."/>
            <person name="Lauritano C."/>
            <person name="Lohaus R."/>
            <person name="Toepel M."/>
            <person name="Tonon T."/>
            <person name="Vanneste K."/>
            <person name="Amirebrahimi M."/>
            <person name="Brakel J."/>
            <person name="Bostroem C."/>
            <person name="Chovatia M."/>
            <person name="Grimwood J."/>
            <person name="Jenkins J.W."/>
            <person name="Jueterbock A."/>
            <person name="Mraz A."/>
            <person name="Stam W.T."/>
            <person name="Tice H."/>
            <person name="Bornberg-Bauer E."/>
            <person name="Green P.J."/>
            <person name="Pearson G.A."/>
            <person name="Procaccini G."/>
            <person name="Duarte C.M."/>
            <person name="Schmutz J."/>
            <person name="Reusch T.B.H."/>
            <person name="Van de Peer Y."/>
        </authorList>
    </citation>
    <scope>NUCLEOTIDE SEQUENCE [LARGE SCALE GENOMIC DNA]</scope>
    <source>
        <strain evidence="18">cv. Finnish</strain>
    </source>
</reference>
<proteinExistence type="inferred from homology"/>
<dbReference type="SMART" id="SM00487">
    <property type="entry name" value="DEXDc"/>
    <property type="match status" value="1"/>
</dbReference>
<dbReference type="STRING" id="29655.A0A0K9P0G5"/>
<feature type="region of interest" description="Disordered" evidence="13">
    <location>
        <begin position="35"/>
        <end position="55"/>
    </location>
</feature>
<evidence type="ECO:0000256" key="10">
    <source>
        <dbReference type="ARBA" id="ARBA00023594"/>
    </source>
</evidence>
<evidence type="ECO:0000259" key="15">
    <source>
        <dbReference type="PROSITE" id="PS51194"/>
    </source>
</evidence>
<evidence type="ECO:0000256" key="3">
    <source>
        <dbReference type="ARBA" id="ARBA00022741"/>
    </source>
</evidence>
<dbReference type="PROSITE" id="PS51192">
    <property type="entry name" value="HELICASE_ATP_BIND_1"/>
    <property type="match status" value="1"/>
</dbReference>
<dbReference type="GO" id="GO:0005524">
    <property type="term" value="F:ATP binding"/>
    <property type="evidence" value="ECO:0007669"/>
    <property type="project" value="UniProtKB-KW"/>
</dbReference>
<keyword evidence="7" id="KW-0862">Zinc</keyword>
<dbReference type="CDD" id="cd17951">
    <property type="entry name" value="DEADc_DDX41"/>
    <property type="match status" value="1"/>
</dbReference>
<dbReference type="PROSITE" id="PS51194">
    <property type="entry name" value="HELICASE_CTER"/>
    <property type="match status" value="1"/>
</dbReference>
<evidence type="ECO:0000256" key="5">
    <source>
        <dbReference type="ARBA" id="ARBA00022801"/>
    </source>
</evidence>
<comment type="catalytic activity">
    <reaction evidence="11">
        <text>ATP + H2O = ADP + phosphate + H(+)</text>
        <dbReference type="Rhea" id="RHEA:13065"/>
        <dbReference type="ChEBI" id="CHEBI:15377"/>
        <dbReference type="ChEBI" id="CHEBI:15378"/>
        <dbReference type="ChEBI" id="CHEBI:30616"/>
        <dbReference type="ChEBI" id="CHEBI:43474"/>
        <dbReference type="ChEBI" id="CHEBI:456216"/>
        <dbReference type="EC" id="3.6.4.13"/>
    </reaction>
</comment>
<evidence type="ECO:0000256" key="2">
    <source>
        <dbReference type="ARBA" id="ARBA00022723"/>
    </source>
</evidence>
<dbReference type="InterPro" id="IPR044113">
    <property type="entry name" value="DEADc_DDX41"/>
</dbReference>
<dbReference type="PANTHER" id="PTHR47958">
    <property type="entry name" value="ATP-DEPENDENT RNA HELICASE DBP3"/>
    <property type="match status" value="1"/>
</dbReference>
<keyword evidence="18" id="KW-1185">Reference proteome</keyword>
<evidence type="ECO:0000256" key="8">
    <source>
        <dbReference type="ARBA" id="ARBA00022840"/>
    </source>
</evidence>
<dbReference type="OMA" id="FKTIWTL"/>
<name>A0A0K9P0G5_ZOSMR</name>
<evidence type="ECO:0000256" key="9">
    <source>
        <dbReference type="ARBA" id="ARBA00022884"/>
    </source>
</evidence>
<evidence type="ECO:0000259" key="14">
    <source>
        <dbReference type="PROSITE" id="PS51192"/>
    </source>
</evidence>
<dbReference type="GO" id="GO:0003729">
    <property type="term" value="F:mRNA binding"/>
    <property type="evidence" value="ECO:0000318"/>
    <property type="project" value="GO_Central"/>
</dbReference>
<protein>
    <recommendedName>
        <fullName evidence="1">RNA helicase</fullName>
        <ecNumber evidence="1">3.6.4.13</ecNumber>
    </recommendedName>
</protein>
<accession>A0A0K9P0G5</accession>
<evidence type="ECO:0000256" key="4">
    <source>
        <dbReference type="ARBA" id="ARBA00022771"/>
    </source>
</evidence>
<dbReference type="Pfam" id="PF00270">
    <property type="entry name" value="DEAD"/>
    <property type="match status" value="1"/>
</dbReference>
<gene>
    <name evidence="17" type="ORF">ZOSMA_45G00120</name>
</gene>
<dbReference type="PROSITE" id="PS51195">
    <property type="entry name" value="Q_MOTIF"/>
    <property type="match status" value="1"/>
</dbReference>
<dbReference type="CDD" id="cd18787">
    <property type="entry name" value="SF2_C_DEAD"/>
    <property type="match status" value="1"/>
</dbReference>
<feature type="compositionally biased region" description="Polar residues" evidence="13">
    <location>
        <begin position="39"/>
        <end position="53"/>
    </location>
</feature>
<evidence type="ECO:0000256" key="11">
    <source>
        <dbReference type="ARBA" id="ARBA00047984"/>
    </source>
</evidence>
<evidence type="ECO:0000256" key="12">
    <source>
        <dbReference type="PROSITE-ProRule" id="PRU00552"/>
    </source>
</evidence>
<dbReference type="FunFam" id="3.40.50.300:FF:000449">
    <property type="entry name" value="Probable ATP-dependent RNA helicase DDX41"/>
    <property type="match status" value="1"/>
</dbReference>
<comment type="caution">
    <text evidence="17">The sequence shown here is derived from an EMBL/GenBank/DDBJ whole genome shotgun (WGS) entry which is preliminary data.</text>
</comment>
<dbReference type="Pfam" id="PF00271">
    <property type="entry name" value="Helicase_C"/>
    <property type="match status" value="1"/>
</dbReference>
<dbReference type="SUPFAM" id="SSF52540">
    <property type="entry name" value="P-loop containing nucleoside triphosphate hydrolases"/>
    <property type="match status" value="2"/>
</dbReference>
<dbReference type="GO" id="GO:0016787">
    <property type="term" value="F:hydrolase activity"/>
    <property type="evidence" value="ECO:0007669"/>
    <property type="project" value="UniProtKB-KW"/>
</dbReference>
<comment type="similarity">
    <text evidence="10">Belongs to the DEAD box helicase family. DDX41 subfamily.</text>
</comment>
<dbReference type="FunFam" id="3.40.50.300:FF:000657">
    <property type="entry name" value="Probable ATP-dependent RNA helicase DDX41"/>
    <property type="match status" value="1"/>
</dbReference>
<dbReference type="GO" id="GO:0008270">
    <property type="term" value="F:zinc ion binding"/>
    <property type="evidence" value="ECO:0007669"/>
    <property type="project" value="UniProtKB-KW"/>
</dbReference>
<evidence type="ECO:0000313" key="18">
    <source>
        <dbReference type="Proteomes" id="UP000036987"/>
    </source>
</evidence>
<dbReference type="EMBL" id="LFYR01001351">
    <property type="protein sequence ID" value="KMZ62474.1"/>
    <property type="molecule type" value="Genomic_DNA"/>
</dbReference>
<dbReference type="InterPro" id="IPR014001">
    <property type="entry name" value="Helicase_ATP-bd"/>
</dbReference>
<dbReference type="GO" id="GO:0005681">
    <property type="term" value="C:spliceosomal complex"/>
    <property type="evidence" value="ECO:0000318"/>
    <property type="project" value="GO_Central"/>
</dbReference>
<dbReference type="InterPro" id="IPR027417">
    <property type="entry name" value="P-loop_NTPase"/>
</dbReference>